<proteinExistence type="predicted"/>
<evidence type="ECO:0000313" key="1">
    <source>
        <dbReference type="EMBL" id="SVC39030.1"/>
    </source>
</evidence>
<accession>A0A382LQZ3</accession>
<organism evidence="1">
    <name type="scientific">marine metagenome</name>
    <dbReference type="NCBI Taxonomy" id="408172"/>
    <lineage>
        <taxon>unclassified sequences</taxon>
        <taxon>metagenomes</taxon>
        <taxon>ecological metagenomes</taxon>
    </lineage>
</organism>
<dbReference type="AlphaFoldDB" id="A0A382LQZ3"/>
<sequence length="107" mass="12532">MRNDALWTIGDTLIGKRLKPDGRTRFHTFQDALDKVEEFATNLQSNVSITLEDDGMYQFFGNGTRIATWICGDEEDDLRIYGIDRKPNPKKGYLRKEKAWETVFWRV</sequence>
<name>A0A382LQZ3_9ZZZZ</name>
<dbReference type="EMBL" id="UINC01088629">
    <property type="protein sequence ID" value="SVC39030.1"/>
    <property type="molecule type" value="Genomic_DNA"/>
</dbReference>
<reference evidence="1" key="1">
    <citation type="submission" date="2018-05" db="EMBL/GenBank/DDBJ databases">
        <authorList>
            <person name="Lanie J.A."/>
            <person name="Ng W.-L."/>
            <person name="Kazmierczak K.M."/>
            <person name="Andrzejewski T.M."/>
            <person name="Davidsen T.M."/>
            <person name="Wayne K.J."/>
            <person name="Tettelin H."/>
            <person name="Glass J.I."/>
            <person name="Rusch D."/>
            <person name="Podicherti R."/>
            <person name="Tsui H.-C.T."/>
            <person name="Winkler M.E."/>
        </authorList>
    </citation>
    <scope>NUCLEOTIDE SEQUENCE</scope>
</reference>
<gene>
    <name evidence="1" type="ORF">METZ01_LOCUS291884</name>
</gene>
<protein>
    <submittedName>
        <fullName evidence="1">Uncharacterized protein</fullName>
    </submittedName>
</protein>